<organism evidence="1 2">
    <name type="scientific">Auriscalpium vulgare</name>
    <dbReference type="NCBI Taxonomy" id="40419"/>
    <lineage>
        <taxon>Eukaryota</taxon>
        <taxon>Fungi</taxon>
        <taxon>Dikarya</taxon>
        <taxon>Basidiomycota</taxon>
        <taxon>Agaricomycotina</taxon>
        <taxon>Agaricomycetes</taxon>
        <taxon>Russulales</taxon>
        <taxon>Auriscalpiaceae</taxon>
        <taxon>Auriscalpium</taxon>
    </lineage>
</organism>
<comment type="caution">
    <text evidence="1">The sequence shown here is derived from an EMBL/GenBank/DDBJ whole genome shotgun (WGS) entry which is preliminary data.</text>
</comment>
<name>A0ACB8RR74_9AGAM</name>
<evidence type="ECO:0000313" key="1">
    <source>
        <dbReference type="EMBL" id="KAI0046450.1"/>
    </source>
</evidence>
<sequence length="386" mass="42777">MPGTPAPDSLYSQLPPGVFPYVGALLIGAVVSSSLAGVTAYQTVLYFTQFPNDALGTKIWVFLIWLFDFLSAVFHSAMVCTYFVNHQDDPSFIAFELWTWDAGTIAMGLTTITVQLFFIVRIWRLRQTVYPHTRKLNLAICIIFITLALYTEVSGLMLAYMDLDPKNSVPSSVIRPLFNSSVGTETALDILITAMLIHILHQHRNEFAPRKSPFAQLLLFILTRGCVIAVYQVILLVIPHLIGSTYAWVPFLFCLSRVYANSAIMTLNNRRQSSDSVIDSGRRASLHVSLPSFRLTRTSDDHPLENFSHSRTDSYVGIPTDSSGSDRSGLYDTRSLPMPQKVPVRIRVHEIADGNADVEAEGGGDGDARAYFSCPTPPGKHWSAAP</sequence>
<protein>
    <submittedName>
        <fullName evidence="1">Uncharacterized protein</fullName>
    </submittedName>
</protein>
<gene>
    <name evidence="1" type="ORF">FA95DRAFT_1606887</name>
</gene>
<proteinExistence type="predicted"/>
<keyword evidence="2" id="KW-1185">Reference proteome</keyword>
<reference evidence="1" key="2">
    <citation type="journal article" date="2022" name="New Phytol.">
        <title>Evolutionary transition to the ectomycorrhizal habit in the genomes of a hyperdiverse lineage of mushroom-forming fungi.</title>
        <authorList>
            <person name="Looney B."/>
            <person name="Miyauchi S."/>
            <person name="Morin E."/>
            <person name="Drula E."/>
            <person name="Courty P.E."/>
            <person name="Kohler A."/>
            <person name="Kuo A."/>
            <person name="LaButti K."/>
            <person name="Pangilinan J."/>
            <person name="Lipzen A."/>
            <person name="Riley R."/>
            <person name="Andreopoulos W."/>
            <person name="He G."/>
            <person name="Johnson J."/>
            <person name="Nolan M."/>
            <person name="Tritt A."/>
            <person name="Barry K.W."/>
            <person name="Grigoriev I.V."/>
            <person name="Nagy L.G."/>
            <person name="Hibbett D."/>
            <person name="Henrissat B."/>
            <person name="Matheny P.B."/>
            <person name="Labbe J."/>
            <person name="Martin F.M."/>
        </authorList>
    </citation>
    <scope>NUCLEOTIDE SEQUENCE</scope>
    <source>
        <strain evidence="1">FP105234-sp</strain>
    </source>
</reference>
<dbReference type="Proteomes" id="UP000814033">
    <property type="component" value="Unassembled WGS sequence"/>
</dbReference>
<evidence type="ECO:0000313" key="2">
    <source>
        <dbReference type="Proteomes" id="UP000814033"/>
    </source>
</evidence>
<reference evidence="1" key="1">
    <citation type="submission" date="2021-02" db="EMBL/GenBank/DDBJ databases">
        <authorList>
            <consortium name="DOE Joint Genome Institute"/>
            <person name="Ahrendt S."/>
            <person name="Looney B.P."/>
            <person name="Miyauchi S."/>
            <person name="Morin E."/>
            <person name="Drula E."/>
            <person name="Courty P.E."/>
            <person name="Chicoki N."/>
            <person name="Fauchery L."/>
            <person name="Kohler A."/>
            <person name="Kuo A."/>
            <person name="Labutti K."/>
            <person name="Pangilinan J."/>
            <person name="Lipzen A."/>
            <person name="Riley R."/>
            <person name="Andreopoulos W."/>
            <person name="He G."/>
            <person name="Johnson J."/>
            <person name="Barry K.W."/>
            <person name="Grigoriev I.V."/>
            <person name="Nagy L."/>
            <person name="Hibbett D."/>
            <person name="Henrissat B."/>
            <person name="Matheny P.B."/>
            <person name="Labbe J."/>
            <person name="Martin F."/>
        </authorList>
    </citation>
    <scope>NUCLEOTIDE SEQUENCE</scope>
    <source>
        <strain evidence="1">FP105234-sp</strain>
    </source>
</reference>
<dbReference type="EMBL" id="MU275925">
    <property type="protein sequence ID" value="KAI0046450.1"/>
    <property type="molecule type" value="Genomic_DNA"/>
</dbReference>
<accession>A0ACB8RR74</accession>